<dbReference type="EMBL" id="MQVX01000001">
    <property type="protein sequence ID" value="PQJ14490.1"/>
    <property type="molecule type" value="Genomic_DNA"/>
</dbReference>
<evidence type="ECO:0000313" key="4">
    <source>
        <dbReference type="Proteomes" id="UP000239366"/>
    </source>
</evidence>
<reference evidence="4" key="1">
    <citation type="submission" date="2016-11" db="EMBL/GenBank/DDBJ databases">
        <title>Trade-off between light-utilization and light-protection in marine flavobacteria.</title>
        <authorList>
            <person name="Kumagai Y."/>
            <person name="Yoshizawa S."/>
            <person name="Kogure K."/>
        </authorList>
    </citation>
    <scope>NUCLEOTIDE SEQUENCE [LARGE SCALE GENOMIC DNA]</scope>
    <source>
        <strain evidence="4">SG-18</strain>
    </source>
</reference>
<dbReference type="SUPFAM" id="SSF47090">
    <property type="entry name" value="PGBD-like"/>
    <property type="match status" value="1"/>
</dbReference>
<evidence type="ECO:0000313" key="3">
    <source>
        <dbReference type="EMBL" id="PQJ14490.1"/>
    </source>
</evidence>
<accession>A0A2S7T3J6</accession>
<gene>
    <name evidence="3" type="ORF">BST99_00840</name>
</gene>
<dbReference type="InterPro" id="IPR002477">
    <property type="entry name" value="Peptidoglycan-bd-like"/>
</dbReference>
<dbReference type="OrthoDB" id="1523598at2"/>
<name>A0A2S7T3J6_9FLAO</name>
<organism evidence="3 4">
    <name type="scientific">Aureicoccus marinus</name>
    <dbReference type="NCBI Taxonomy" id="754435"/>
    <lineage>
        <taxon>Bacteria</taxon>
        <taxon>Pseudomonadati</taxon>
        <taxon>Bacteroidota</taxon>
        <taxon>Flavobacteriia</taxon>
        <taxon>Flavobacteriales</taxon>
        <taxon>Flavobacteriaceae</taxon>
        <taxon>Aureicoccus</taxon>
    </lineage>
</organism>
<dbReference type="InterPro" id="IPR024408">
    <property type="entry name" value="Muramidase"/>
</dbReference>
<keyword evidence="4" id="KW-1185">Reference proteome</keyword>
<feature type="domain" description="N-acetylmuramidase" evidence="2">
    <location>
        <begin position="93"/>
        <end position="276"/>
    </location>
</feature>
<dbReference type="InterPro" id="IPR036365">
    <property type="entry name" value="PGBD-like_sf"/>
</dbReference>
<proteinExistence type="predicted"/>
<dbReference type="Pfam" id="PF01471">
    <property type="entry name" value="PG_binding_1"/>
    <property type="match status" value="1"/>
</dbReference>
<comment type="caution">
    <text evidence="3">The sequence shown here is derived from an EMBL/GenBank/DDBJ whole genome shotgun (WGS) entry which is preliminary data.</text>
</comment>
<dbReference type="InterPro" id="IPR036366">
    <property type="entry name" value="PGBDSf"/>
</dbReference>
<dbReference type="GO" id="GO:0016787">
    <property type="term" value="F:hydrolase activity"/>
    <property type="evidence" value="ECO:0007669"/>
    <property type="project" value="UniProtKB-KW"/>
</dbReference>
<evidence type="ECO:0000259" key="1">
    <source>
        <dbReference type="Pfam" id="PF01471"/>
    </source>
</evidence>
<sequence length="279" mass="31844">MTTLQYKSKGEDVHVLEEILVALGYDVFVSNFFGSDTDGAVRDFQRKSGLVVDGIVGPKTWAVLIEKHQVITYNNKLLGEEDLMAFAQKYDLELAAVKAVNEVESRGKGFLLSGKPVILFEGHIFWKELIKRGLNPALFVKDGTRDILYKRWTRKHYVGGEGEYGRLERAIGISTSQAVEEAAYSSASWGAFQIMGFHHEKLGFPTVQAYVERMKEHEREHLEAFGQFIQHTVSQGDTLLHWLQQKNWAKFAKGYNGPGYRTNKYHTRMKKAYQKYARA</sequence>
<dbReference type="Pfam" id="PF11860">
    <property type="entry name" value="Muramidase"/>
    <property type="match status" value="1"/>
</dbReference>
<dbReference type="Gene3D" id="1.10.101.10">
    <property type="entry name" value="PGBD-like superfamily/PGBD"/>
    <property type="match status" value="1"/>
</dbReference>
<feature type="domain" description="Peptidoglycan binding-like" evidence="1">
    <location>
        <begin position="10"/>
        <end position="64"/>
    </location>
</feature>
<keyword evidence="3" id="KW-0378">Hydrolase</keyword>
<dbReference type="RefSeq" id="WP_105000120.1">
    <property type="nucleotide sequence ID" value="NZ_MQVX01000001.1"/>
</dbReference>
<evidence type="ECO:0000259" key="2">
    <source>
        <dbReference type="Pfam" id="PF11860"/>
    </source>
</evidence>
<dbReference type="Proteomes" id="UP000239366">
    <property type="component" value="Unassembled WGS sequence"/>
</dbReference>
<protein>
    <submittedName>
        <fullName evidence="3">Hydrolase</fullName>
    </submittedName>
</protein>
<dbReference type="AlphaFoldDB" id="A0A2S7T3J6"/>